<name>A0A4R6V4K5_9ACTN</name>
<evidence type="ECO:0000259" key="2">
    <source>
        <dbReference type="Pfam" id="PF13349"/>
    </source>
</evidence>
<dbReference type="InterPro" id="IPR025164">
    <property type="entry name" value="Toastrack_DUF4097"/>
</dbReference>
<gene>
    <name evidence="3" type="ORF">EV190_105281</name>
</gene>
<dbReference type="AlphaFoldDB" id="A0A4R6V4K5"/>
<keyword evidence="1" id="KW-1133">Transmembrane helix</keyword>
<sequence length="305" mass="31454">MTFNARGLYASSSKVPRRRRFGWLVVGAVVGLLALGLGVLSMLGNVSTSIESRRDVFPAASAVEIDNETTGSVVVRAGEGDEITVDRERHGSRTADPHEEIGTDDGRLEIEAGCQGFLSFGPCAVDYVVEVPEGVAVDITTSVGPIEVIGVTGDVQAESDVGSITLRDVEGAIDLESDTGSIEATGSGPSATVSSEAGTVDLEGFAAAAVEVETDIGDILVGAGFTTATVRTEIGSVRVGTDQGFESLVVGSDIGAVDIRVPDAEYRVVGESDMGERTVEVDTSADAAALIDVETEMGSVDIRPN</sequence>
<evidence type="ECO:0000313" key="3">
    <source>
        <dbReference type="EMBL" id="TDQ53159.1"/>
    </source>
</evidence>
<keyword evidence="1" id="KW-0812">Transmembrane</keyword>
<keyword evidence="1" id="KW-0472">Membrane</keyword>
<comment type="caution">
    <text evidence="3">The sequence shown here is derived from an EMBL/GenBank/DDBJ whole genome shotgun (WGS) entry which is preliminary data.</text>
</comment>
<evidence type="ECO:0000313" key="4">
    <source>
        <dbReference type="Proteomes" id="UP000295281"/>
    </source>
</evidence>
<keyword evidence="4" id="KW-1185">Reference proteome</keyword>
<feature type="domain" description="DUF4097" evidence="2">
    <location>
        <begin position="63"/>
        <end position="281"/>
    </location>
</feature>
<reference evidence="3 4" key="1">
    <citation type="submission" date="2019-03" db="EMBL/GenBank/DDBJ databases">
        <title>Genomic Encyclopedia of Type Strains, Phase IV (KMG-IV): sequencing the most valuable type-strain genomes for metagenomic binning, comparative biology and taxonomic classification.</title>
        <authorList>
            <person name="Goeker M."/>
        </authorList>
    </citation>
    <scope>NUCLEOTIDE SEQUENCE [LARGE SCALE GENOMIC DNA]</scope>
    <source>
        <strain evidence="3 4">DSM 46770</strain>
    </source>
</reference>
<dbReference type="OrthoDB" id="4331847at2"/>
<dbReference type="EMBL" id="SNYN01000005">
    <property type="protein sequence ID" value="TDQ53159.1"/>
    <property type="molecule type" value="Genomic_DNA"/>
</dbReference>
<proteinExistence type="predicted"/>
<evidence type="ECO:0000256" key="1">
    <source>
        <dbReference type="SAM" id="Phobius"/>
    </source>
</evidence>
<organism evidence="3 4">
    <name type="scientific">Actinorugispora endophytica</name>
    <dbReference type="NCBI Taxonomy" id="1605990"/>
    <lineage>
        <taxon>Bacteria</taxon>
        <taxon>Bacillati</taxon>
        <taxon>Actinomycetota</taxon>
        <taxon>Actinomycetes</taxon>
        <taxon>Streptosporangiales</taxon>
        <taxon>Nocardiopsidaceae</taxon>
        <taxon>Actinorugispora</taxon>
    </lineage>
</organism>
<protein>
    <submittedName>
        <fullName evidence="3">Putative adhesin</fullName>
    </submittedName>
</protein>
<dbReference type="Pfam" id="PF13349">
    <property type="entry name" value="DUF4097"/>
    <property type="match status" value="1"/>
</dbReference>
<dbReference type="RefSeq" id="WP_133741247.1">
    <property type="nucleotide sequence ID" value="NZ_SNYN01000005.1"/>
</dbReference>
<accession>A0A4R6V4K5</accession>
<dbReference type="Proteomes" id="UP000295281">
    <property type="component" value="Unassembled WGS sequence"/>
</dbReference>
<feature type="transmembrane region" description="Helical" evidence="1">
    <location>
        <begin position="21"/>
        <end position="44"/>
    </location>
</feature>